<reference evidence="1 2" key="1">
    <citation type="submission" date="2013-08" db="EMBL/GenBank/DDBJ databases">
        <authorList>
            <person name="Stouthamer R."/>
            <person name="Nunney L."/>
        </authorList>
    </citation>
    <scope>NUCLEOTIDE SEQUENCE [LARGE SCALE GENOMIC DNA]</scope>
    <source>
        <strain evidence="2">ann-1</strain>
    </source>
</reference>
<dbReference type="EMBL" id="CP006696">
    <property type="protein sequence ID" value="AIC11257.1"/>
    <property type="molecule type" value="Genomic_DNA"/>
</dbReference>
<dbReference type="HOGENOM" id="CLU_2182962_0_0_6"/>
<dbReference type="Proteomes" id="UP000027215">
    <property type="component" value="Chromosome"/>
</dbReference>
<accession>A0A060HE86</accession>
<dbReference type="PATRIC" id="fig|155920.8.peg.1648"/>
<name>A0A060HE86_XYLFS</name>
<organism evidence="1 2">
    <name type="scientific">Xylella fastidiosa subsp. sandyi Ann-1</name>
    <dbReference type="NCBI Taxonomy" id="155920"/>
    <lineage>
        <taxon>Bacteria</taxon>
        <taxon>Pseudomonadati</taxon>
        <taxon>Pseudomonadota</taxon>
        <taxon>Gammaproteobacteria</taxon>
        <taxon>Lysobacterales</taxon>
        <taxon>Lysobacteraceae</taxon>
        <taxon>Xylella</taxon>
    </lineage>
</organism>
<proteinExistence type="predicted"/>
<dbReference type="KEGG" id="xfs:D934_07060"/>
<sequence length="109" mass="12675">MQREKEVFRIVSTNGIPNMTPAFMKKTIPPKEAPISAVELERRISFLYDRVSNLFTYIADLQIRTMANQESAFARGREINKRIEMLKSEVDFLMIHKQAEDCKKHQGSN</sequence>
<evidence type="ECO:0000313" key="1">
    <source>
        <dbReference type="EMBL" id="AIC11257.1"/>
    </source>
</evidence>
<gene>
    <name evidence="1" type="ORF">D934_07060</name>
</gene>
<dbReference type="AlphaFoldDB" id="A0A060HE86"/>
<protein>
    <submittedName>
        <fullName evidence="1">Uncharacterized protein</fullName>
    </submittedName>
</protein>
<dbReference type="RefSeq" id="WP_024749173.1">
    <property type="nucleotide sequence ID" value="NZ_CP006696.1"/>
</dbReference>
<evidence type="ECO:0000313" key="2">
    <source>
        <dbReference type="Proteomes" id="UP000027215"/>
    </source>
</evidence>